<dbReference type="InterPro" id="IPR011009">
    <property type="entry name" value="Kinase-like_dom_sf"/>
</dbReference>
<dbReference type="OrthoDB" id="692787at2759"/>
<dbReference type="GO" id="GO:0004674">
    <property type="term" value="F:protein serine/threonine kinase activity"/>
    <property type="evidence" value="ECO:0007669"/>
    <property type="project" value="UniProtKB-KW"/>
</dbReference>
<evidence type="ECO:0000313" key="17">
    <source>
        <dbReference type="EMBL" id="KAJ1685118.1"/>
    </source>
</evidence>
<dbReference type="PROSITE" id="PS00108">
    <property type="entry name" value="PROTEIN_KINASE_ST"/>
    <property type="match status" value="1"/>
</dbReference>
<keyword evidence="18" id="KW-1185">Reference proteome</keyword>
<keyword evidence="11 15" id="KW-0472">Membrane</keyword>
<evidence type="ECO:0000256" key="14">
    <source>
        <dbReference type="ARBA" id="ARBA00048679"/>
    </source>
</evidence>
<evidence type="ECO:0000256" key="2">
    <source>
        <dbReference type="ARBA" id="ARBA00012513"/>
    </source>
</evidence>
<evidence type="ECO:0000256" key="15">
    <source>
        <dbReference type="SAM" id="Phobius"/>
    </source>
</evidence>
<protein>
    <recommendedName>
        <fullName evidence="2">non-specific serine/threonine protein kinase</fullName>
        <ecNumber evidence="2">2.7.11.1</ecNumber>
    </recommendedName>
</protein>
<keyword evidence="3" id="KW-1003">Cell membrane</keyword>
<dbReference type="SMART" id="SM00220">
    <property type="entry name" value="S_TKc"/>
    <property type="match status" value="1"/>
</dbReference>
<dbReference type="GO" id="GO:0005886">
    <property type="term" value="C:plasma membrane"/>
    <property type="evidence" value="ECO:0007669"/>
    <property type="project" value="UniProtKB-SubCell"/>
</dbReference>
<feature type="domain" description="Protein kinase" evidence="16">
    <location>
        <begin position="150"/>
        <end position="429"/>
    </location>
</feature>
<evidence type="ECO:0000256" key="13">
    <source>
        <dbReference type="ARBA" id="ARBA00047899"/>
    </source>
</evidence>
<dbReference type="Pfam" id="PF00069">
    <property type="entry name" value="Pkinase"/>
    <property type="match status" value="1"/>
</dbReference>
<organism evidence="17 18">
    <name type="scientific">Rhynchospora breviuscula</name>
    <dbReference type="NCBI Taxonomy" id="2022672"/>
    <lineage>
        <taxon>Eukaryota</taxon>
        <taxon>Viridiplantae</taxon>
        <taxon>Streptophyta</taxon>
        <taxon>Embryophyta</taxon>
        <taxon>Tracheophyta</taxon>
        <taxon>Spermatophyta</taxon>
        <taxon>Magnoliopsida</taxon>
        <taxon>Liliopsida</taxon>
        <taxon>Poales</taxon>
        <taxon>Cyperaceae</taxon>
        <taxon>Cyperoideae</taxon>
        <taxon>Rhynchosporeae</taxon>
        <taxon>Rhynchospora</taxon>
    </lineage>
</organism>
<evidence type="ECO:0000259" key="16">
    <source>
        <dbReference type="PROSITE" id="PS50011"/>
    </source>
</evidence>
<comment type="caution">
    <text evidence="17">The sequence shown here is derived from an EMBL/GenBank/DDBJ whole genome shotgun (WGS) entry which is preliminary data.</text>
</comment>
<dbReference type="EC" id="2.7.11.1" evidence="2"/>
<evidence type="ECO:0000256" key="8">
    <source>
        <dbReference type="ARBA" id="ARBA00022741"/>
    </source>
</evidence>
<gene>
    <name evidence="17" type="ORF">LUZ63_016508</name>
</gene>
<comment type="subcellular location">
    <subcellularLocation>
        <location evidence="1">Cell membrane</location>
        <topology evidence="1">Single-pass membrane protein</topology>
    </subcellularLocation>
</comment>
<evidence type="ECO:0000256" key="6">
    <source>
        <dbReference type="ARBA" id="ARBA00022692"/>
    </source>
</evidence>
<keyword evidence="8" id="KW-0547">Nucleotide-binding</keyword>
<dbReference type="FunFam" id="1.10.510.10:FF:000468">
    <property type="entry name" value="PTI1-like tyrosine-protein kinase 3"/>
    <property type="match status" value="1"/>
</dbReference>
<sequence>MQWCQCFGRMLWCCLMIPISLPLFLVLLFVASIFGLTGEFLLWLFPKNIFPNELVETGNTLAATAMKILDWCLIKNAGIGLWSNERPVTNARSAALQSTQTLVEHVINMTQQPVPLTSHLPFTVPRSTIIYGFPKIGFTYQELAAATNGFAARNCIGEGAFGPVYKGKLQDGRLIAVKRLSPSSVQGQKEVFAELDLLSRVHHRHLVQLIGCSVTKGKSLLVYEYVPKGSLDAYLRRESSKTIDWPTRVKVALGSAKALAYLHESCQPRIIHRDIKPENILLDEYFRPKVADFGIAKFLPDGVTRIETRVVGTFGHAAPEYVATGLLTEKCDVYSFGVVLLQLITGKEAITRDGKYRLLVDYIEELMPAVRNNNFSELLDPRLKDQYNHDEMKMMTVCATSCIRYSPNERPPISRIALVLEGKLPPETLGSLDDHMI</sequence>
<keyword evidence="4" id="KW-0723">Serine/threonine-protein kinase</keyword>
<dbReference type="PROSITE" id="PS50011">
    <property type="entry name" value="PROTEIN_KINASE_DOM"/>
    <property type="match status" value="1"/>
</dbReference>
<name>A0A9P9ZA33_9POAL</name>
<evidence type="ECO:0000256" key="3">
    <source>
        <dbReference type="ARBA" id="ARBA00022475"/>
    </source>
</evidence>
<evidence type="ECO:0000256" key="1">
    <source>
        <dbReference type="ARBA" id="ARBA00004162"/>
    </source>
</evidence>
<comment type="catalytic activity">
    <reaction evidence="14">
        <text>L-seryl-[protein] + ATP = O-phospho-L-seryl-[protein] + ADP + H(+)</text>
        <dbReference type="Rhea" id="RHEA:17989"/>
        <dbReference type="Rhea" id="RHEA-COMP:9863"/>
        <dbReference type="Rhea" id="RHEA-COMP:11604"/>
        <dbReference type="ChEBI" id="CHEBI:15378"/>
        <dbReference type="ChEBI" id="CHEBI:29999"/>
        <dbReference type="ChEBI" id="CHEBI:30616"/>
        <dbReference type="ChEBI" id="CHEBI:83421"/>
        <dbReference type="ChEBI" id="CHEBI:456216"/>
        <dbReference type="EC" id="2.7.11.1"/>
    </reaction>
</comment>
<dbReference type="InterPro" id="IPR000719">
    <property type="entry name" value="Prot_kinase_dom"/>
</dbReference>
<dbReference type="PANTHER" id="PTHR47982">
    <property type="entry name" value="PROLINE-RICH RECEPTOR-LIKE PROTEIN KINASE PERK4"/>
    <property type="match status" value="1"/>
</dbReference>
<feature type="transmembrane region" description="Helical" evidence="15">
    <location>
        <begin position="12"/>
        <end position="45"/>
    </location>
</feature>
<evidence type="ECO:0000256" key="10">
    <source>
        <dbReference type="ARBA" id="ARBA00022989"/>
    </source>
</evidence>
<evidence type="ECO:0000256" key="5">
    <source>
        <dbReference type="ARBA" id="ARBA00022679"/>
    </source>
</evidence>
<evidence type="ECO:0000256" key="4">
    <source>
        <dbReference type="ARBA" id="ARBA00022527"/>
    </source>
</evidence>
<keyword evidence="6 15" id="KW-0812">Transmembrane</keyword>
<evidence type="ECO:0000313" key="18">
    <source>
        <dbReference type="Proteomes" id="UP001151287"/>
    </source>
</evidence>
<dbReference type="EMBL" id="JAMQYH010000005">
    <property type="protein sequence ID" value="KAJ1685118.1"/>
    <property type="molecule type" value="Genomic_DNA"/>
</dbReference>
<dbReference type="InterPro" id="IPR047117">
    <property type="entry name" value="PERK1-13-like"/>
</dbReference>
<dbReference type="Gene3D" id="1.10.510.10">
    <property type="entry name" value="Transferase(Phosphotransferase) domain 1"/>
    <property type="match status" value="1"/>
</dbReference>
<keyword evidence="7" id="KW-0732">Signal</keyword>
<evidence type="ECO:0000256" key="11">
    <source>
        <dbReference type="ARBA" id="ARBA00023136"/>
    </source>
</evidence>
<evidence type="ECO:0000256" key="9">
    <source>
        <dbReference type="ARBA" id="ARBA00022840"/>
    </source>
</evidence>
<evidence type="ECO:0000256" key="7">
    <source>
        <dbReference type="ARBA" id="ARBA00022729"/>
    </source>
</evidence>
<accession>A0A9P9ZA33</accession>
<proteinExistence type="predicted"/>
<dbReference type="InterPro" id="IPR008271">
    <property type="entry name" value="Ser/Thr_kinase_AS"/>
</dbReference>
<keyword evidence="9" id="KW-0067">ATP-binding</keyword>
<dbReference type="SUPFAM" id="SSF56112">
    <property type="entry name" value="Protein kinase-like (PK-like)"/>
    <property type="match status" value="1"/>
</dbReference>
<evidence type="ECO:0000256" key="12">
    <source>
        <dbReference type="ARBA" id="ARBA00023157"/>
    </source>
</evidence>
<dbReference type="FunFam" id="3.30.200.20:FF:000162">
    <property type="entry name" value="Adenine nucleotide alpha hydrolase-like domain kinase"/>
    <property type="match status" value="1"/>
</dbReference>
<dbReference type="PANTHER" id="PTHR47982:SF17">
    <property type="entry name" value="NON-SPECIFIC SERINE_THREONINE PROTEIN KINASE"/>
    <property type="match status" value="1"/>
</dbReference>
<comment type="catalytic activity">
    <reaction evidence="13">
        <text>L-threonyl-[protein] + ATP = O-phospho-L-threonyl-[protein] + ADP + H(+)</text>
        <dbReference type="Rhea" id="RHEA:46608"/>
        <dbReference type="Rhea" id="RHEA-COMP:11060"/>
        <dbReference type="Rhea" id="RHEA-COMP:11605"/>
        <dbReference type="ChEBI" id="CHEBI:15378"/>
        <dbReference type="ChEBI" id="CHEBI:30013"/>
        <dbReference type="ChEBI" id="CHEBI:30616"/>
        <dbReference type="ChEBI" id="CHEBI:61977"/>
        <dbReference type="ChEBI" id="CHEBI:456216"/>
        <dbReference type="EC" id="2.7.11.1"/>
    </reaction>
</comment>
<keyword evidence="10 15" id="KW-1133">Transmembrane helix</keyword>
<dbReference type="CDD" id="cd14066">
    <property type="entry name" value="STKc_IRAK"/>
    <property type="match status" value="1"/>
</dbReference>
<dbReference type="Proteomes" id="UP001151287">
    <property type="component" value="Unassembled WGS sequence"/>
</dbReference>
<reference evidence="17" key="1">
    <citation type="journal article" date="2022" name="Cell">
        <title>Repeat-based holocentromeres influence genome architecture and karyotype evolution.</title>
        <authorList>
            <person name="Hofstatter P.G."/>
            <person name="Thangavel G."/>
            <person name="Lux T."/>
            <person name="Neumann P."/>
            <person name="Vondrak T."/>
            <person name="Novak P."/>
            <person name="Zhang M."/>
            <person name="Costa L."/>
            <person name="Castellani M."/>
            <person name="Scott A."/>
            <person name="Toegelov H."/>
            <person name="Fuchs J."/>
            <person name="Mata-Sucre Y."/>
            <person name="Dias Y."/>
            <person name="Vanzela A.L.L."/>
            <person name="Huettel B."/>
            <person name="Almeida C.C.S."/>
            <person name="Simkova H."/>
            <person name="Souza G."/>
            <person name="Pedrosa-Harand A."/>
            <person name="Macas J."/>
            <person name="Mayer K.F.X."/>
            <person name="Houben A."/>
            <person name="Marques A."/>
        </authorList>
    </citation>
    <scope>NUCLEOTIDE SEQUENCE</scope>
    <source>
        <strain evidence="17">RhyBre1mFocal</strain>
    </source>
</reference>
<dbReference type="GO" id="GO:0005524">
    <property type="term" value="F:ATP binding"/>
    <property type="evidence" value="ECO:0007669"/>
    <property type="project" value="UniProtKB-KW"/>
</dbReference>
<dbReference type="Gene3D" id="3.30.200.20">
    <property type="entry name" value="Phosphorylase Kinase, domain 1"/>
    <property type="match status" value="1"/>
</dbReference>
<dbReference type="AlphaFoldDB" id="A0A9P9ZA33"/>
<keyword evidence="4" id="KW-0418">Kinase</keyword>
<keyword evidence="12" id="KW-1015">Disulfide bond</keyword>
<keyword evidence="5" id="KW-0808">Transferase</keyword>